<feature type="transmembrane region" description="Helical" evidence="6">
    <location>
        <begin position="90"/>
        <end position="108"/>
    </location>
</feature>
<feature type="transmembrane region" description="Helical" evidence="6">
    <location>
        <begin position="320"/>
        <end position="340"/>
    </location>
</feature>
<evidence type="ECO:0000256" key="1">
    <source>
        <dbReference type="ARBA" id="ARBA00004141"/>
    </source>
</evidence>
<feature type="transmembrane region" description="Helical" evidence="6">
    <location>
        <begin position="346"/>
        <end position="370"/>
    </location>
</feature>
<dbReference type="SUPFAM" id="SSF103473">
    <property type="entry name" value="MFS general substrate transporter"/>
    <property type="match status" value="1"/>
</dbReference>
<feature type="transmembrane region" description="Helical" evidence="6">
    <location>
        <begin position="50"/>
        <end position="69"/>
    </location>
</feature>
<dbReference type="InterPro" id="IPR004752">
    <property type="entry name" value="AmpG_permease/AT-1"/>
</dbReference>
<dbReference type="PANTHER" id="PTHR12778:SF10">
    <property type="entry name" value="MAJOR FACILITATOR SUPERFAMILY DOMAIN-CONTAINING PROTEIN 3"/>
    <property type="match status" value="1"/>
</dbReference>
<feature type="transmembrane region" description="Helical" evidence="6">
    <location>
        <begin position="253"/>
        <end position="275"/>
    </location>
</feature>
<evidence type="ECO:0000256" key="5">
    <source>
        <dbReference type="ARBA" id="ARBA00023136"/>
    </source>
</evidence>
<keyword evidence="2" id="KW-0813">Transport</keyword>
<dbReference type="Proteomes" id="UP001409585">
    <property type="component" value="Unassembled WGS sequence"/>
</dbReference>
<comment type="caution">
    <text evidence="8">The sequence shown here is derived from an EMBL/GenBank/DDBJ whole genome shotgun (WGS) entry which is preliminary data.</text>
</comment>
<organism evidence="8 9">
    <name type="scientific">Halioxenophilus aromaticivorans</name>
    <dbReference type="NCBI Taxonomy" id="1306992"/>
    <lineage>
        <taxon>Bacteria</taxon>
        <taxon>Pseudomonadati</taxon>
        <taxon>Pseudomonadota</taxon>
        <taxon>Gammaproteobacteria</taxon>
        <taxon>Alteromonadales</taxon>
        <taxon>Alteromonadaceae</taxon>
        <taxon>Halioxenophilus</taxon>
    </lineage>
</organism>
<dbReference type="EMBL" id="BAABLX010000007">
    <property type="protein sequence ID" value="GAA4934722.1"/>
    <property type="molecule type" value="Genomic_DNA"/>
</dbReference>
<proteinExistence type="predicted"/>
<comment type="subcellular location">
    <subcellularLocation>
        <location evidence="1">Membrane</location>
        <topology evidence="1">Multi-pass membrane protein</topology>
    </subcellularLocation>
</comment>
<dbReference type="NCBIfam" id="TIGR00901">
    <property type="entry name" value="2A0125"/>
    <property type="match status" value="1"/>
</dbReference>
<dbReference type="InterPro" id="IPR036259">
    <property type="entry name" value="MFS_trans_sf"/>
</dbReference>
<evidence type="ECO:0000256" key="2">
    <source>
        <dbReference type="ARBA" id="ARBA00022448"/>
    </source>
</evidence>
<evidence type="ECO:0000256" key="4">
    <source>
        <dbReference type="ARBA" id="ARBA00022989"/>
    </source>
</evidence>
<feature type="transmembrane region" description="Helical" evidence="6">
    <location>
        <begin position="17"/>
        <end position="38"/>
    </location>
</feature>
<gene>
    <name evidence="8" type="ORF">GCM10025791_09660</name>
</gene>
<protein>
    <submittedName>
        <fullName evidence="8">MFS transporter</fullName>
    </submittedName>
</protein>
<dbReference type="InterPro" id="IPR011701">
    <property type="entry name" value="MFS"/>
</dbReference>
<dbReference type="Gene3D" id="1.20.1250.20">
    <property type="entry name" value="MFS general substrate transporter like domains"/>
    <property type="match status" value="2"/>
</dbReference>
<feature type="domain" description="Major facilitator superfamily (MFS) profile" evidence="7">
    <location>
        <begin position="16"/>
        <end position="437"/>
    </location>
</feature>
<dbReference type="PROSITE" id="PS50850">
    <property type="entry name" value="MFS"/>
    <property type="match status" value="1"/>
</dbReference>
<evidence type="ECO:0000313" key="8">
    <source>
        <dbReference type="EMBL" id="GAA4934722.1"/>
    </source>
</evidence>
<feature type="transmembrane region" description="Helical" evidence="6">
    <location>
        <begin position="295"/>
        <end position="313"/>
    </location>
</feature>
<evidence type="ECO:0000256" key="3">
    <source>
        <dbReference type="ARBA" id="ARBA00022692"/>
    </source>
</evidence>
<dbReference type="RefSeq" id="WP_345417912.1">
    <property type="nucleotide sequence ID" value="NZ_AP031496.1"/>
</dbReference>
<feature type="transmembrane region" description="Helical" evidence="6">
    <location>
        <begin position="185"/>
        <end position="203"/>
    </location>
</feature>
<name>A0AAV3TZF5_9ALTE</name>
<dbReference type="PANTHER" id="PTHR12778">
    <property type="entry name" value="SOLUTE CARRIER FAMILY 33 ACETYL-COA TRANSPORTER -RELATED"/>
    <property type="match status" value="1"/>
</dbReference>
<keyword evidence="9" id="KW-1185">Reference proteome</keyword>
<evidence type="ECO:0000313" key="9">
    <source>
        <dbReference type="Proteomes" id="UP001409585"/>
    </source>
</evidence>
<feature type="transmembrane region" description="Helical" evidence="6">
    <location>
        <begin position="114"/>
        <end position="134"/>
    </location>
</feature>
<keyword evidence="5 6" id="KW-0472">Membrane</keyword>
<keyword evidence="3 6" id="KW-0812">Transmembrane</keyword>
<accession>A0AAV3TZF5</accession>
<dbReference type="AlphaFoldDB" id="A0AAV3TZF5"/>
<reference evidence="9" key="1">
    <citation type="journal article" date="2019" name="Int. J. Syst. Evol. Microbiol.">
        <title>The Global Catalogue of Microorganisms (GCM) 10K type strain sequencing project: providing services to taxonomists for standard genome sequencing and annotation.</title>
        <authorList>
            <consortium name="The Broad Institute Genomics Platform"/>
            <consortium name="The Broad Institute Genome Sequencing Center for Infectious Disease"/>
            <person name="Wu L."/>
            <person name="Ma J."/>
        </authorList>
    </citation>
    <scope>NUCLEOTIDE SEQUENCE [LARGE SCALE GENOMIC DNA]</scope>
    <source>
        <strain evidence="9">JCM 19134</strain>
    </source>
</reference>
<dbReference type="GO" id="GO:0016020">
    <property type="term" value="C:membrane"/>
    <property type="evidence" value="ECO:0007669"/>
    <property type="project" value="UniProtKB-SubCell"/>
</dbReference>
<sequence>MPKSWLSTLNTYRDIRLFWIFLMGIASGFPWVLIASGLSGWLKDEGVSRAEIGLLGSVSMVYALNFLWAPFIDRVHLPLLHRLLGQRRSWILLMQALMLIWVFLLTTVTPNQQLFTFGLLALLIAICSATQDIAVDAFRIDQFSVDENDKMPAAAAMSVIGWWTGYSWPGYIAFASADSIGWNQVYAVMMAVLGVLMAATLLVREPKTEREALQSQAEQNVQDKLHLSKAGNWLTVTLIEPFMEFFRRNGVKVALAIMVFIFTFKIGEAFLGRMSVVFYRELGFSNEQIGQYTKLFGWFLTVLFTLMGSAFNTRFGVLKGLMIGGIAMAGSNLMFALMAQSGPLEWLLLLTLLVDNFTAAFSSVALVAFISAITGRAFTATQYALLASLGNLGRSSMSGASGYMVDWLGSWEAFFVVTTLMVIPSLILLWSLRHKFRDLTNG</sequence>
<dbReference type="InterPro" id="IPR020846">
    <property type="entry name" value="MFS_dom"/>
</dbReference>
<dbReference type="Pfam" id="PF07690">
    <property type="entry name" value="MFS_1"/>
    <property type="match status" value="1"/>
</dbReference>
<feature type="transmembrane region" description="Helical" evidence="6">
    <location>
        <begin position="413"/>
        <end position="432"/>
    </location>
</feature>
<evidence type="ECO:0000259" key="7">
    <source>
        <dbReference type="PROSITE" id="PS50850"/>
    </source>
</evidence>
<keyword evidence="4 6" id="KW-1133">Transmembrane helix</keyword>
<dbReference type="GO" id="GO:0022857">
    <property type="term" value="F:transmembrane transporter activity"/>
    <property type="evidence" value="ECO:0007669"/>
    <property type="project" value="InterPro"/>
</dbReference>
<evidence type="ECO:0000256" key="6">
    <source>
        <dbReference type="SAM" id="Phobius"/>
    </source>
</evidence>